<dbReference type="GO" id="GO:0016301">
    <property type="term" value="F:kinase activity"/>
    <property type="evidence" value="ECO:0007669"/>
    <property type="project" value="UniProtKB-KW"/>
</dbReference>
<dbReference type="InterPro" id="IPR037051">
    <property type="entry name" value="4-carb_acid_sugar_kinase_N_sf"/>
</dbReference>
<protein>
    <submittedName>
        <fullName evidence="9">Hydroxyacid dehydrogenase</fullName>
    </submittedName>
</protein>
<sequence length="483" mass="53226">MTDDKRNPLPLSAAADYRPFDPEKARALLNGERDGFDAKIVVLDDDPTGVQTVHDIPVYTDWSGETLKEAFAQDDRMFFILTNSRSFSAEETKAAHQEIARAVVEASKDSQKGFFLISRGDSTLRGHYPLETDTLMDTVEALTDIRYDGEILYPFFPEGGRYTIGNVHYVKEGAQLTPAAATEFAGDRTFGYRHSDLTEYIEEKSKGRIPAASCLTISLEELSAGDVDEIERKLLLSRNRQRIVVNAVSYTDLEVFCTALCRAARAGKHFMARSAAALPKVLGFVKDRPLLTREEFLKAAENPEKTVGGIVIVGSHVKKTSDQLAELWKSQAKLRFLEFHVNRFFQEGGLEKEVEETLAAAQEAILEGVTAVVYTSRQLLAPEHADKEQLLAASVEISRALTSIVAKLTVKPFFILAKGGITSSDVGTKGLSVKKAMVMGQIKAGIPVWLTGPESKFPNTPYIIFPGNVGEVSTLREIVEELS</sequence>
<dbReference type="SUPFAM" id="SSF142764">
    <property type="entry name" value="YgbK-like"/>
    <property type="match status" value="1"/>
</dbReference>
<evidence type="ECO:0000256" key="6">
    <source>
        <dbReference type="ARBA" id="ARBA00023277"/>
    </source>
</evidence>
<keyword evidence="5" id="KW-0067">ATP-binding</keyword>
<dbReference type="AlphaFoldDB" id="A0A9D1ERY7"/>
<dbReference type="Gene3D" id="3.40.980.20">
    <property type="entry name" value="Four-carbon acid sugar kinase, nucleotide binding domain"/>
    <property type="match status" value="1"/>
</dbReference>
<proteinExistence type="inferred from homology"/>
<evidence type="ECO:0000256" key="4">
    <source>
        <dbReference type="ARBA" id="ARBA00022777"/>
    </source>
</evidence>
<gene>
    <name evidence="9" type="ORF">IAB44_04940</name>
</gene>
<reference evidence="9" key="2">
    <citation type="journal article" date="2021" name="PeerJ">
        <title>Extensive microbial diversity within the chicken gut microbiome revealed by metagenomics and culture.</title>
        <authorList>
            <person name="Gilroy R."/>
            <person name="Ravi A."/>
            <person name="Getino M."/>
            <person name="Pursley I."/>
            <person name="Horton D.L."/>
            <person name="Alikhan N.F."/>
            <person name="Baker D."/>
            <person name="Gharbi K."/>
            <person name="Hall N."/>
            <person name="Watson M."/>
            <person name="Adriaenssens E.M."/>
            <person name="Foster-Nyarko E."/>
            <person name="Jarju S."/>
            <person name="Secka A."/>
            <person name="Antonio M."/>
            <person name="Oren A."/>
            <person name="Chaudhuri R.R."/>
            <person name="La Ragione R."/>
            <person name="Hildebrand F."/>
            <person name="Pallen M.J."/>
        </authorList>
    </citation>
    <scope>NUCLEOTIDE SEQUENCE</scope>
    <source>
        <strain evidence="9">CHK190-19873</strain>
    </source>
</reference>
<dbReference type="Gene3D" id="3.40.50.10840">
    <property type="entry name" value="Putative sugar-binding, N-terminal domain"/>
    <property type="match status" value="1"/>
</dbReference>
<evidence type="ECO:0000313" key="10">
    <source>
        <dbReference type="Proteomes" id="UP000823935"/>
    </source>
</evidence>
<comment type="caution">
    <text evidence="9">The sequence shown here is derived from an EMBL/GenBank/DDBJ whole genome shotgun (WGS) entry which is preliminary data.</text>
</comment>
<organism evidence="9 10">
    <name type="scientific">Candidatus Limivivens intestinipullorum</name>
    <dbReference type="NCBI Taxonomy" id="2840858"/>
    <lineage>
        <taxon>Bacteria</taxon>
        <taxon>Bacillati</taxon>
        <taxon>Bacillota</taxon>
        <taxon>Clostridia</taxon>
        <taxon>Lachnospirales</taxon>
        <taxon>Lachnospiraceae</taxon>
        <taxon>Lachnospiraceae incertae sedis</taxon>
        <taxon>Candidatus Limivivens</taxon>
    </lineage>
</organism>
<evidence type="ECO:0000313" key="9">
    <source>
        <dbReference type="EMBL" id="HIS30885.1"/>
    </source>
</evidence>
<dbReference type="InterPro" id="IPR042213">
    <property type="entry name" value="NBD_C_sf"/>
</dbReference>
<name>A0A9D1ERY7_9FIRM</name>
<feature type="domain" description="Four-carbon acid sugar kinase N-terminal" evidence="7">
    <location>
        <begin position="40"/>
        <end position="279"/>
    </location>
</feature>
<keyword evidence="2" id="KW-0808">Transferase</keyword>
<evidence type="ECO:0000259" key="7">
    <source>
        <dbReference type="Pfam" id="PF07005"/>
    </source>
</evidence>
<keyword evidence="6" id="KW-0119">Carbohydrate metabolism</keyword>
<keyword evidence="4" id="KW-0418">Kinase</keyword>
<dbReference type="InterPro" id="IPR031475">
    <property type="entry name" value="NBD_C"/>
</dbReference>
<dbReference type="EMBL" id="DVIQ01000024">
    <property type="protein sequence ID" value="HIS30885.1"/>
    <property type="molecule type" value="Genomic_DNA"/>
</dbReference>
<dbReference type="Pfam" id="PF07005">
    <property type="entry name" value="SBD_N"/>
    <property type="match status" value="1"/>
</dbReference>
<comment type="similarity">
    <text evidence="1">Belongs to the four-carbon acid sugar kinase family.</text>
</comment>
<keyword evidence="3" id="KW-0547">Nucleotide-binding</keyword>
<dbReference type="GO" id="GO:0005524">
    <property type="term" value="F:ATP binding"/>
    <property type="evidence" value="ECO:0007669"/>
    <property type="project" value="UniProtKB-KW"/>
</dbReference>
<evidence type="ECO:0000259" key="8">
    <source>
        <dbReference type="Pfam" id="PF17042"/>
    </source>
</evidence>
<feature type="domain" description="Four-carbon acid sugar kinase nucleotide binding" evidence="8">
    <location>
        <begin position="310"/>
        <end position="475"/>
    </location>
</feature>
<dbReference type="Pfam" id="PF17042">
    <property type="entry name" value="NBD_C"/>
    <property type="match status" value="1"/>
</dbReference>
<accession>A0A9D1ERY7</accession>
<dbReference type="Proteomes" id="UP000823935">
    <property type="component" value="Unassembled WGS sequence"/>
</dbReference>
<evidence type="ECO:0000256" key="2">
    <source>
        <dbReference type="ARBA" id="ARBA00022679"/>
    </source>
</evidence>
<evidence type="ECO:0000256" key="1">
    <source>
        <dbReference type="ARBA" id="ARBA00005715"/>
    </source>
</evidence>
<evidence type="ECO:0000256" key="5">
    <source>
        <dbReference type="ARBA" id="ARBA00022840"/>
    </source>
</evidence>
<evidence type="ECO:0000256" key="3">
    <source>
        <dbReference type="ARBA" id="ARBA00022741"/>
    </source>
</evidence>
<dbReference type="InterPro" id="IPR010737">
    <property type="entry name" value="4-carb_acid_sugar_kinase_N"/>
</dbReference>
<reference evidence="9" key="1">
    <citation type="submission" date="2020-10" db="EMBL/GenBank/DDBJ databases">
        <authorList>
            <person name="Gilroy R."/>
        </authorList>
    </citation>
    <scope>NUCLEOTIDE SEQUENCE</scope>
    <source>
        <strain evidence="9">CHK190-19873</strain>
    </source>
</reference>